<evidence type="ECO:0000313" key="6">
    <source>
        <dbReference type="EMBL" id="CAI3979079.1"/>
    </source>
</evidence>
<feature type="signal peptide" evidence="5">
    <location>
        <begin position="1"/>
        <end position="21"/>
    </location>
</feature>
<dbReference type="PANTHER" id="PTHR45639:SF3">
    <property type="entry name" value="HYPOXIA UP-REGULATED PROTEIN 1"/>
    <property type="match status" value="1"/>
</dbReference>
<protein>
    <submittedName>
        <fullName evidence="7">Heat shock 70 kDa protein 17 (Heat shock protein 70-17) (AtHsp70-17)</fullName>
    </submittedName>
</protein>
<feature type="compositionally biased region" description="Acidic residues" evidence="4">
    <location>
        <begin position="569"/>
        <end position="584"/>
    </location>
</feature>
<feature type="chain" id="PRO_5043269758" evidence="5">
    <location>
        <begin position="22"/>
        <end position="942"/>
    </location>
</feature>
<keyword evidence="2" id="KW-0067">ATP-binding</keyword>
<keyword evidence="3" id="KW-0143">Chaperone</keyword>
<dbReference type="GO" id="GO:0034663">
    <property type="term" value="C:endoplasmic reticulum chaperone complex"/>
    <property type="evidence" value="ECO:0007669"/>
    <property type="project" value="TreeGrafter"/>
</dbReference>
<feature type="region of interest" description="Disordered" evidence="4">
    <location>
        <begin position="913"/>
        <end position="942"/>
    </location>
</feature>
<dbReference type="Proteomes" id="UP001152797">
    <property type="component" value="Unassembled WGS sequence"/>
</dbReference>
<keyword evidence="5" id="KW-0732">Signal</keyword>
<reference evidence="7 8" key="2">
    <citation type="submission" date="2024-05" db="EMBL/GenBank/DDBJ databases">
        <authorList>
            <person name="Chen Y."/>
            <person name="Shah S."/>
            <person name="Dougan E. K."/>
            <person name="Thang M."/>
            <person name="Chan C."/>
        </authorList>
    </citation>
    <scope>NUCLEOTIDE SEQUENCE [LARGE SCALE GENOMIC DNA]</scope>
</reference>
<dbReference type="InterPro" id="IPR013126">
    <property type="entry name" value="Hsp_70_fam"/>
</dbReference>
<dbReference type="OrthoDB" id="10262720at2759"/>
<dbReference type="CDD" id="cd10230">
    <property type="entry name" value="ASKHA_NBD_HSP70_HYOU1"/>
    <property type="match status" value="1"/>
</dbReference>
<evidence type="ECO:0000256" key="5">
    <source>
        <dbReference type="SAM" id="SignalP"/>
    </source>
</evidence>
<dbReference type="InterPro" id="IPR029048">
    <property type="entry name" value="HSP70_C_sf"/>
</dbReference>
<gene>
    <name evidence="6" type="ORF">C1SCF055_LOCUS7061</name>
</gene>
<feature type="compositionally biased region" description="Basic and acidic residues" evidence="4">
    <location>
        <begin position="597"/>
        <end position="607"/>
    </location>
</feature>
<dbReference type="EMBL" id="CAMXCT020000456">
    <property type="protein sequence ID" value="CAL1132454.1"/>
    <property type="molecule type" value="Genomic_DNA"/>
</dbReference>
<dbReference type="GO" id="GO:0030968">
    <property type="term" value="P:endoplasmic reticulum unfolded protein response"/>
    <property type="evidence" value="ECO:0007669"/>
    <property type="project" value="TreeGrafter"/>
</dbReference>
<evidence type="ECO:0000256" key="1">
    <source>
        <dbReference type="ARBA" id="ARBA00022741"/>
    </source>
</evidence>
<dbReference type="PRINTS" id="PR00301">
    <property type="entry name" value="HEATSHOCK70"/>
</dbReference>
<keyword evidence="1" id="KW-0547">Nucleotide-binding</keyword>
<dbReference type="EMBL" id="CAMXCT010000456">
    <property type="protein sequence ID" value="CAI3979079.1"/>
    <property type="molecule type" value="Genomic_DNA"/>
</dbReference>
<dbReference type="EMBL" id="CAMXCT030000456">
    <property type="protein sequence ID" value="CAL4766391.1"/>
    <property type="molecule type" value="Genomic_DNA"/>
</dbReference>
<dbReference type="PANTHER" id="PTHR45639">
    <property type="entry name" value="HSC70CB, ISOFORM G-RELATED"/>
    <property type="match status" value="1"/>
</dbReference>
<dbReference type="Pfam" id="PF00012">
    <property type="entry name" value="HSP70"/>
    <property type="match status" value="1"/>
</dbReference>
<dbReference type="Gene3D" id="3.90.640.10">
    <property type="entry name" value="Actin, Chain A, domain 4"/>
    <property type="match status" value="1"/>
</dbReference>
<dbReference type="GO" id="GO:0005524">
    <property type="term" value="F:ATP binding"/>
    <property type="evidence" value="ECO:0007669"/>
    <property type="project" value="UniProtKB-KW"/>
</dbReference>
<evidence type="ECO:0000313" key="8">
    <source>
        <dbReference type="Proteomes" id="UP001152797"/>
    </source>
</evidence>
<name>A0A9P1BTB5_9DINO</name>
<dbReference type="Gene3D" id="3.30.30.30">
    <property type="match status" value="1"/>
</dbReference>
<proteinExistence type="predicted"/>
<accession>A0A9P1BTB5</accession>
<dbReference type="Gene3D" id="3.30.420.40">
    <property type="match status" value="2"/>
</dbReference>
<dbReference type="SUPFAM" id="SSF53067">
    <property type="entry name" value="Actin-like ATPase domain"/>
    <property type="match status" value="2"/>
</dbReference>
<dbReference type="SUPFAM" id="SSF100934">
    <property type="entry name" value="Heat shock protein 70kD (HSP70), C-terminal subdomain"/>
    <property type="match status" value="1"/>
</dbReference>
<dbReference type="AlphaFoldDB" id="A0A9P1BTB5"/>
<evidence type="ECO:0000256" key="3">
    <source>
        <dbReference type="ARBA" id="ARBA00023186"/>
    </source>
</evidence>
<keyword evidence="7" id="KW-0346">Stress response</keyword>
<feature type="compositionally biased region" description="Basic and acidic residues" evidence="4">
    <location>
        <begin position="913"/>
        <end position="922"/>
    </location>
</feature>
<evidence type="ECO:0000256" key="4">
    <source>
        <dbReference type="SAM" id="MobiDB-lite"/>
    </source>
</evidence>
<feature type="region of interest" description="Disordered" evidence="4">
    <location>
        <begin position="556"/>
        <end position="618"/>
    </location>
</feature>
<keyword evidence="8" id="KW-1185">Reference proteome</keyword>
<evidence type="ECO:0000313" key="7">
    <source>
        <dbReference type="EMBL" id="CAL4766391.1"/>
    </source>
</evidence>
<dbReference type="GO" id="GO:0140662">
    <property type="term" value="F:ATP-dependent protein folding chaperone"/>
    <property type="evidence" value="ECO:0007669"/>
    <property type="project" value="InterPro"/>
</dbReference>
<organism evidence="6">
    <name type="scientific">Cladocopium goreaui</name>
    <dbReference type="NCBI Taxonomy" id="2562237"/>
    <lineage>
        <taxon>Eukaryota</taxon>
        <taxon>Sar</taxon>
        <taxon>Alveolata</taxon>
        <taxon>Dinophyceae</taxon>
        <taxon>Suessiales</taxon>
        <taxon>Symbiodiniaceae</taxon>
        <taxon>Cladocopium</taxon>
    </lineage>
</organism>
<reference evidence="6" key="1">
    <citation type="submission" date="2022-10" db="EMBL/GenBank/DDBJ databases">
        <authorList>
            <person name="Chen Y."/>
            <person name="Dougan E. K."/>
            <person name="Chan C."/>
            <person name="Rhodes N."/>
            <person name="Thang M."/>
        </authorList>
    </citation>
    <scope>NUCLEOTIDE SEQUENCE</scope>
</reference>
<evidence type="ECO:0000256" key="2">
    <source>
        <dbReference type="ARBA" id="ARBA00022840"/>
    </source>
</evidence>
<dbReference type="InterPro" id="IPR043129">
    <property type="entry name" value="ATPase_NBD"/>
</dbReference>
<comment type="caution">
    <text evidence="6">The sequence shown here is derived from an EMBL/GenBank/DDBJ whole genome shotgun (WGS) entry which is preliminary data.</text>
</comment>
<dbReference type="Gene3D" id="1.20.1270.10">
    <property type="match status" value="1"/>
</dbReference>
<sequence length="942" mass="105283">MGIPRPVLTLLLVLALQPADAFVLAIDLGSQFFKAAIVAPGRPFEVVHNTHSKRKTPTAVSFQEVVRTFGDDAVSSAAKGVGKTPMFFTLALGKNFSGISEEKLSLLSPRYFPYDLGLHDSGSLLFRTGQTDYTVQEVTAHLLNFAQELAEATVDGVAVSEAILTVPSSATMLHRRALLDAAKIAGLPRPQLIHETSAAALHRALDLSLGGAGSAATNTSEEIRANRSTVLFFNMGSRHVEACVVDYQGATYQNKDTVAMNVAGCGTSASLGGHQVDLIIADQMLESFKAKHPKLKDVDKSVRALKKLEKQALALKHVLSANKEGLFRVESLYEDTDFAQQVTRDQLESWTADLFSDLRKPLEDALRLASKSFDDLEAVEMVGGGWRIPKIQSMLVDYLKERRSQDATDLVLSQHVNGDEAMATGGAWYGVNSSVSFRAKKIYFTDMMIHAYDLLLEPLNASQPHESGWMRGVELFPALGKLRAKKTVKMNISFDLKATLLENGTPICYWEFPGIYAATQQYEDLKEPLISLKFELSGSGVVQVSSATAIFDQPMPVKSIDKNTPLENESAEEENSSNVEEEADSIPQADSDGDGAEGTKEDSKEGQPESNGEATNKEPKIKIKKLKVPLDVAETFDGIYPRFLSAEEKSQARNRLLEMREVDKEIQKTNAVKNQLESYIYESRDKITDENSLVVSTEEQRSAVMEQLQAMEDWMWEEEAQMANATVLQQKLSLLQDHVRPILQRAHEMEQRALLPELVDKIWNGVNATLGYVMKNMTWVAEKETSGVADLMKNFTLWYENVTNEQVKRDLTQDPAFYAIDAMRRLEHMRSEALRLTKIKKVDPVPYSDAGRDYWKDPKMREFYEQYYKNFSRNGTNYSEFFRNFNFSDFNFSGNGSGDSDDYMRSFRDFYKSNTSEKKQDENSTENAGSKSEDNDPSNPEL</sequence>